<dbReference type="Gene3D" id="3.30.160.60">
    <property type="entry name" value="Classic Zinc Finger"/>
    <property type="match status" value="1"/>
</dbReference>
<keyword evidence="1" id="KW-0863">Zinc-finger</keyword>
<dbReference type="PROSITE" id="PS50119">
    <property type="entry name" value="ZF_BBOX"/>
    <property type="match status" value="1"/>
</dbReference>
<dbReference type="PANTHER" id="PTHR31065">
    <property type="entry name" value="PLATZ TRANSCRIPTION FACTOR FAMILY PROTEIN"/>
    <property type="match status" value="1"/>
</dbReference>
<evidence type="ECO:0000256" key="2">
    <source>
        <dbReference type="SAM" id="MobiDB-lite"/>
    </source>
</evidence>
<name>A0AB40BHA6_DIOCR</name>
<gene>
    <name evidence="5" type="primary">LOC120262000</name>
</gene>
<dbReference type="AlphaFoldDB" id="A0AB40BHA6"/>
<feature type="region of interest" description="Disordered" evidence="2">
    <location>
        <begin position="183"/>
        <end position="211"/>
    </location>
</feature>
<dbReference type="Proteomes" id="UP001515500">
    <property type="component" value="Chromosome 5"/>
</dbReference>
<evidence type="ECO:0000259" key="3">
    <source>
        <dbReference type="PROSITE" id="PS50119"/>
    </source>
</evidence>
<reference evidence="5" key="1">
    <citation type="submission" date="2025-08" db="UniProtKB">
        <authorList>
            <consortium name="RefSeq"/>
        </authorList>
    </citation>
    <scope>IDENTIFICATION</scope>
</reference>
<dbReference type="GO" id="GO:0008270">
    <property type="term" value="F:zinc ion binding"/>
    <property type="evidence" value="ECO:0007669"/>
    <property type="project" value="UniProtKB-KW"/>
</dbReference>
<proteinExistence type="predicted"/>
<accession>A0AB40BHA6</accession>
<dbReference type="InterPro" id="IPR006734">
    <property type="entry name" value="PLATZ"/>
</dbReference>
<organism evidence="4 5">
    <name type="scientific">Dioscorea cayennensis subsp. rotundata</name>
    <name type="common">White Guinea yam</name>
    <name type="synonym">Dioscorea rotundata</name>
    <dbReference type="NCBI Taxonomy" id="55577"/>
    <lineage>
        <taxon>Eukaryota</taxon>
        <taxon>Viridiplantae</taxon>
        <taxon>Streptophyta</taxon>
        <taxon>Embryophyta</taxon>
        <taxon>Tracheophyta</taxon>
        <taxon>Spermatophyta</taxon>
        <taxon>Magnoliopsida</taxon>
        <taxon>Liliopsida</taxon>
        <taxon>Dioscoreales</taxon>
        <taxon>Dioscoreaceae</taxon>
        <taxon>Dioscorea</taxon>
    </lineage>
</organism>
<dbReference type="PANTHER" id="PTHR31065:SF90">
    <property type="entry name" value="(WILD MALAYSIAN BANANA) HYPOTHETICAL PROTEIN"/>
    <property type="match status" value="1"/>
</dbReference>
<dbReference type="Pfam" id="PF04640">
    <property type="entry name" value="PLATZ"/>
    <property type="match status" value="1"/>
</dbReference>
<protein>
    <submittedName>
        <fullName evidence="5">Uncharacterized protein LOC120262000</fullName>
    </submittedName>
</protein>
<sequence length="211" mass="23755">MAGFGLQFKKLKDRKNPKWLGSLLKKKFFRVCEDHRSARKSEMNIYCIDCDLCMCSHCLVSPARPSGGHRSHKILQIRRYIYQDVIRILDMQSLLDCSGVQPYTVNNAKVVLLRRRKQSKPSRASTSCEMCGRAITDPNRYCSIACKVSKGPTKMVPSSPSISSLDGDHEAAEEISCCVSSIEPQPSDSSEVAMRRKINDRKGIPKRAPLF</sequence>
<keyword evidence="4" id="KW-1185">Reference proteome</keyword>
<keyword evidence="1" id="KW-0862">Zinc</keyword>
<dbReference type="InterPro" id="IPR000315">
    <property type="entry name" value="Znf_B-box"/>
</dbReference>
<dbReference type="CDD" id="cd19756">
    <property type="entry name" value="Bbox2"/>
    <property type="match status" value="1"/>
</dbReference>
<evidence type="ECO:0000313" key="4">
    <source>
        <dbReference type="Proteomes" id="UP001515500"/>
    </source>
</evidence>
<keyword evidence="1" id="KW-0479">Metal-binding</keyword>
<dbReference type="RefSeq" id="XP_039125971.1">
    <property type="nucleotide sequence ID" value="XM_039270037.1"/>
</dbReference>
<evidence type="ECO:0000313" key="5">
    <source>
        <dbReference type="RefSeq" id="XP_039125971.1"/>
    </source>
</evidence>
<evidence type="ECO:0000256" key="1">
    <source>
        <dbReference type="PROSITE-ProRule" id="PRU00024"/>
    </source>
</evidence>
<dbReference type="GeneID" id="120262000"/>
<dbReference type="SUPFAM" id="SSF57845">
    <property type="entry name" value="B-box zinc-binding domain"/>
    <property type="match status" value="1"/>
</dbReference>
<feature type="domain" description="B box-type" evidence="3">
    <location>
        <begin position="27"/>
        <end position="77"/>
    </location>
</feature>